<keyword evidence="7" id="KW-0791">Threonine biosynthesis</keyword>
<evidence type="ECO:0000313" key="16">
    <source>
        <dbReference type="Proteomes" id="UP000178264"/>
    </source>
</evidence>
<evidence type="ECO:0000256" key="10">
    <source>
        <dbReference type="ARBA" id="ARBA00049144"/>
    </source>
</evidence>
<dbReference type="AlphaFoldDB" id="A0A1F7VBN1"/>
<feature type="domain" description="Tryptophan synthase beta chain-like PALP" evidence="13">
    <location>
        <begin position="99"/>
        <end position="393"/>
    </location>
</feature>
<dbReference type="InterPro" id="IPR037158">
    <property type="entry name" value="Thr_synth_N_sf"/>
</dbReference>
<dbReference type="Pfam" id="PF14821">
    <property type="entry name" value="Thr_synth_N"/>
    <property type="match status" value="1"/>
</dbReference>
<dbReference type="Proteomes" id="UP000178264">
    <property type="component" value="Unassembled WGS sequence"/>
</dbReference>
<dbReference type="PANTHER" id="PTHR42690:SF1">
    <property type="entry name" value="THREONINE SYNTHASE-LIKE 2"/>
    <property type="match status" value="1"/>
</dbReference>
<evidence type="ECO:0000256" key="11">
    <source>
        <dbReference type="NCBIfam" id="TIGR00260"/>
    </source>
</evidence>
<accession>A0A1F7VBN1</accession>
<dbReference type="GO" id="GO:0030170">
    <property type="term" value="F:pyridoxal phosphate binding"/>
    <property type="evidence" value="ECO:0007669"/>
    <property type="project" value="InterPro"/>
</dbReference>
<dbReference type="InterPro" id="IPR001926">
    <property type="entry name" value="TrpB-like_PALP"/>
</dbReference>
<comment type="catalytic activity">
    <reaction evidence="10">
        <text>O-phospho-L-homoserine + H2O = L-threonine + phosphate</text>
        <dbReference type="Rhea" id="RHEA:10840"/>
        <dbReference type="ChEBI" id="CHEBI:15377"/>
        <dbReference type="ChEBI" id="CHEBI:43474"/>
        <dbReference type="ChEBI" id="CHEBI:57590"/>
        <dbReference type="ChEBI" id="CHEBI:57926"/>
        <dbReference type="EC" id="4.2.3.1"/>
    </reaction>
</comment>
<dbReference type="PANTHER" id="PTHR42690">
    <property type="entry name" value="THREONINE SYNTHASE FAMILY MEMBER"/>
    <property type="match status" value="1"/>
</dbReference>
<dbReference type="Pfam" id="PF00291">
    <property type="entry name" value="PALP"/>
    <property type="match status" value="1"/>
</dbReference>
<evidence type="ECO:0000256" key="9">
    <source>
        <dbReference type="ARBA" id="ARBA00023239"/>
    </source>
</evidence>
<feature type="modified residue" description="N6-(pyridoxal phosphate)lysine" evidence="12">
    <location>
        <position position="107"/>
    </location>
</feature>
<comment type="caution">
    <text evidence="15">The sequence shown here is derived from an EMBL/GenBank/DDBJ whole genome shotgun (WGS) entry which is preliminary data.</text>
</comment>
<evidence type="ECO:0000256" key="2">
    <source>
        <dbReference type="ARBA" id="ARBA00004979"/>
    </source>
</evidence>
<comment type="pathway">
    <text evidence="2">Amino-acid biosynthesis; L-threonine biosynthesis; L-threonine from L-aspartate: step 5/5.</text>
</comment>
<dbReference type="GO" id="GO:0009088">
    <property type="term" value="P:threonine biosynthetic process"/>
    <property type="evidence" value="ECO:0007669"/>
    <property type="project" value="UniProtKB-UniRule"/>
</dbReference>
<evidence type="ECO:0000256" key="4">
    <source>
        <dbReference type="ARBA" id="ARBA00013028"/>
    </source>
</evidence>
<evidence type="ECO:0000259" key="13">
    <source>
        <dbReference type="Pfam" id="PF00291"/>
    </source>
</evidence>
<comment type="cofactor">
    <cofactor evidence="1 12">
        <name>pyridoxal 5'-phosphate</name>
        <dbReference type="ChEBI" id="CHEBI:597326"/>
    </cofactor>
</comment>
<dbReference type="InterPro" id="IPR029144">
    <property type="entry name" value="Thr_synth_N"/>
</dbReference>
<comment type="similarity">
    <text evidence="3">Belongs to the threonine synthase family.</text>
</comment>
<protein>
    <recommendedName>
        <fullName evidence="5 11">Threonine synthase</fullName>
        <ecNumber evidence="4 11">4.2.3.1</ecNumber>
    </recommendedName>
</protein>
<organism evidence="15 16">
    <name type="scientific">Candidatus Uhrbacteria bacterium RIFCSPLOWO2_02_FULL_49_11</name>
    <dbReference type="NCBI Taxonomy" id="1802409"/>
    <lineage>
        <taxon>Bacteria</taxon>
        <taxon>Candidatus Uhriibacteriota</taxon>
    </lineage>
</organism>
<keyword evidence="8 12" id="KW-0663">Pyridoxal phosphate</keyword>
<name>A0A1F7VBN1_9BACT</name>
<reference evidence="15 16" key="1">
    <citation type="journal article" date="2016" name="Nat. Commun.">
        <title>Thousands of microbial genomes shed light on interconnected biogeochemical processes in an aquifer system.</title>
        <authorList>
            <person name="Anantharaman K."/>
            <person name="Brown C.T."/>
            <person name="Hug L.A."/>
            <person name="Sharon I."/>
            <person name="Castelle C.J."/>
            <person name="Probst A.J."/>
            <person name="Thomas B.C."/>
            <person name="Singh A."/>
            <person name="Wilkins M.J."/>
            <person name="Karaoz U."/>
            <person name="Brodie E.L."/>
            <person name="Williams K.H."/>
            <person name="Hubbard S.S."/>
            <person name="Banfield J.F."/>
        </authorList>
    </citation>
    <scope>NUCLEOTIDE SEQUENCE [LARGE SCALE GENOMIC DNA]</scope>
</reference>
<dbReference type="PROSITE" id="PS00165">
    <property type="entry name" value="DEHYDRATASE_SER_THR"/>
    <property type="match status" value="1"/>
</dbReference>
<dbReference type="EC" id="4.2.3.1" evidence="4 11"/>
<evidence type="ECO:0000256" key="6">
    <source>
        <dbReference type="ARBA" id="ARBA00022605"/>
    </source>
</evidence>
<dbReference type="InterPro" id="IPR051166">
    <property type="entry name" value="Threonine_Synthase"/>
</dbReference>
<dbReference type="Gene3D" id="3.90.1380.10">
    <property type="entry name" value="Threonine synthase, N-terminal domain"/>
    <property type="match status" value="1"/>
</dbReference>
<dbReference type="SUPFAM" id="SSF53686">
    <property type="entry name" value="Tryptophan synthase beta subunit-like PLP-dependent enzymes"/>
    <property type="match status" value="1"/>
</dbReference>
<dbReference type="Gene3D" id="3.40.50.1100">
    <property type="match status" value="2"/>
</dbReference>
<evidence type="ECO:0000256" key="5">
    <source>
        <dbReference type="ARBA" id="ARBA00018679"/>
    </source>
</evidence>
<keyword evidence="6" id="KW-0028">Amino-acid biosynthesis</keyword>
<proteinExistence type="inferred from homology"/>
<dbReference type="NCBIfam" id="TIGR00260">
    <property type="entry name" value="thrC"/>
    <property type="match status" value="1"/>
</dbReference>
<evidence type="ECO:0000256" key="8">
    <source>
        <dbReference type="ARBA" id="ARBA00022898"/>
    </source>
</evidence>
<dbReference type="GO" id="GO:0004795">
    <property type="term" value="F:threonine synthase activity"/>
    <property type="evidence" value="ECO:0007669"/>
    <property type="project" value="UniProtKB-UniRule"/>
</dbReference>
<dbReference type="InterPro" id="IPR000634">
    <property type="entry name" value="Ser/Thr_deHydtase_PyrdxlP-BS"/>
</dbReference>
<dbReference type="InterPro" id="IPR036052">
    <property type="entry name" value="TrpB-like_PALP_sf"/>
</dbReference>
<evidence type="ECO:0000256" key="1">
    <source>
        <dbReference type="ARBA" id="ARBA00001933"/>
    </source>
</evidence>
<keyword evidence="9" id="KW-0456">Lyase</keyword>
<evidence type="ECO:0000256" key="7">
    <source>
        <dbReference type="ARBA" id="ARBA00022697"/>
    </source>
</evidence>
<feature type="domain" description="Threonine synthase N-terminal" evidence="14">
    <location>
        <begin position="2"/>
        <end position="80"/>
    </location>
</feature>
<evidence type="ECO:0000313" key="15">
    <source>
        <dbReference type="EMBL" id="OGL87548.1"/>
    </source>
</evidence>
<dbReference type="UniPathway" id="UPA00050">
    <property type="reaction ID" value="UER00065"/>
</dbReference>
<gene>
    <name evidence="15" type="ORF">A3I42_00960</name>
</gene>
<evidence type="ECO:0000256" key="3">
    <source>
        <dbReference type="ARBA" id="ARBA00005517"/>
    </source>
</evidence>
<dbReference type="EMBL" id="MGER01000077">
    <property type="protein sequence ID" value="OGL87548.1"/>
    <property type="molecule type" value="Genomic_DNA"/>
</dbReference>
<sequence>MQFYSTNRKSPLVSFQDALLQGQPPDRGLFMPAQIPEILANEYEVLASLSYPDLAYELSKRWIGDEVAETALRAVCHDAYTWPVPLMPITDTLSVLELWHGPTLSFKDFAAQWLGRMVSALMKPGTTLTVLVATSGDTGSAVAAGFSHLPGIRVVLLYPSGKVSALQEQQLTTFGGNVQALEVMGTFDDCQRMVKEAFADTALRAKIALTSANSINIGRLIPQSFYYVRAYLQMARTLKANGSPLAFCVPSGNFGNLTGGLLGARMGIPVAKFIAAVNANAVMPDFLRTGVLHTRPSVQTLSNAMDVGNPSNIARIFDLYAIDKTLPASDRNIDQRKFAKDMWSVSIDDRITLETIQRVYKEHRYIMDPHTAVGWRALELWRETEEGRRFQGHTVLVSTAHPAKFMDTIEQVLPPAAVAMPPSLQDALQRQKQATQIPAEYNKLKEILLSK</sequence>
<evidence type="ECO:0000259" key="14">
    <source>
        <dbReference type="Pfam" id="PF14821"/>
    </source>
</evidence>
<dbReference type="InterPro" id="IPR004450">
    <property type="entry name" value="Thr_synthase-like"/>
</dbReference>
<evidence type="ECO:0000256" key="12">
    <source>
        <dbReference type="PIRSR" id="PIRSR604450-51"/>
    </source>
</evidence>